<reference evidence="2 3" key="1">
    <citation type="submission" date="2019-03" db="EMBL/GenBank/DDBJ databases">
        <title>Single cell metagenomics reveals metabolic interactions within the superorganism composed of flagellate Streblomastix strix and complex community of Bacteroidetes bacteria on its surface.</title>
        <authorList>
            <person name="Treitli S.C."/>
            <person name="Kolisko M."/>
            <person name="Husnik F."/>
            <person name="Keeling P."/>
            <person name="Hampl V."/>
        </authorList>
    </citation>
    <scope>NUCLEOTIDE SEQUENCE [LARGE SCALE GENOMIC DNA]</scope>
    <source>
        <strain evidence="2">ST1C</strain>
    </source>
</reference>
<feature type="region of interest" description="Disordered" evidence="1">
    <location>
        <begin position="1"/>
        <end position="20"/>
    </location>
</feature>
<dbReference type="SUPFAM" id="SSF54236">
    <property type="entry name" value="Ubiquitin-like"/>
    <property type="match status" value="1"/>
</dbReference>
<gene>
    <name evidence="2" type="ORF">EZS28_040638</name>
</gene>
<dbReference type="AlphaFoldDB" id="A0A5J4U2H5"/>
<evidence type="ECO:0008006" key="4">
    <source>
        <dbReference type="Google" id="ProtNLM"/>
    </source>
</evidence>
<feature type="non-terminal residue" evidence="2">
    <location>
        <position position="1"/>
    </location>
</feature>
<protein>
    <recommendedName>
        <fullName evidence="4">Rad60/SUMO-like domain-containing protein</fullName>
    </recommendedName>
</protein>
<dbReference type="EMBL" id="SNRW01022418">
    <property type="protein sequence ID" value="KAA6363835.1"/>
    <property type="molecule type" value="Genomic_DNA"/>
</dbReference>
<accession>A0A5J4U2H5</accession>
<dbReference type="Proteomes" id="UP000324800">
    <property type="component" value="Unassembled WGS sequence"/>
</dbReference>
<organism evidence="2 3">
    <name type="scientific">Streblomastix strix</name>
    <dbReference type="NCBI Taxonomy" id="222440"/>
    <lineage>
        <taxon>Eukaryota</taxon>
        <taxon>Metamonada</taxon>
        <taxon>Preaxostyla</taxon>
        <taxon>Oxymonadida</taxon>
        <taxon>Streblomastigidae</taxon>
        <taxon>Streblomastix</taxon>
    </lineage>
</organism>
<dbReference type="CDD" id="cd01763">
    <property type="entry name" value="Ubl_SUMO_like"/>
    <property type="match status" value="1"/>
</dbReference>
<dbReference type="InterPro" id="IPR029071">
    <property type="entry name" value="Ubiquitin-like_domsf"/>
</dbReference>
<evidence type="ECO:0000256" key="1">
    <source>
        <dbReference type="SAM" id="MobiDB-lite"/>
    </source>
</evidence>
<evidence type="ECO:0000313" key="3">
    <source>
        <dbReference type="Proteomes" id="UP000324800"/>
    </source>
</evidence>
<evidence type="ECO:0000313" key="2">
    <source>
        <dbReference type="EMBL" id="KAA6363835.1"/>
    </source>
</evidence>
<comment type="caution">
    <text evidence="2">The sequence shown here is derived from an EMBL/GenBank/DDBJ whole genome shotgun (WGS) entry which is preliminary data.</text>
</comment>
<dbReference type="PANTHER" id="PTHR10562">
    <property type="entry name" value="SMALL UBIQUITIN-RELATED MODIFIER"/>
    <property type="match status" value="1"/>
</dbReference>
<sequence>IDGKRILDSDTPETLELHNQDKIDAQQFQDGQTYEEADYIHVQVEDQNGFSQKFKLVRTSKMQRLMNNFARLRLTGQDKIRIKNPRQGLRFYINEKEIEDDDTPASLDLHNFESISVQSTFIWS</sequence>
<name>A0A5J4U2H5_9EUKA</name>
<dbReference type="OrthoDB" id="442921at2759"/>
<dbReference type="Gene3D" id="3.10.20.90">
    <property type="entry name" value="Phosphatidylinositol 3-kinase Catalytic Subunit, Chain A, domain 1"/>
    <property type="match status" value="1"/>
</dbReference>
<proteinExistence type="predicted"/>